<dbReference type="RefSeq" id="WP_184333555.1">
    <property type="nucleotide sequence ID" value="NZ_JACHHZ010000003.1"/>
</dbReference>
<organism evidence="1 2">
    <name type="scientific">Povalibacter uvarum</name>
    <dbReference type="NCBI Taxonomy" id="732238"/>
    <lineage>
        <taxon>Bacteria</taxon>
        <taxon>Pseudomonadati</taxon>
        <taxon>Pseudomonadota</taxon>
        <taxon>Gammaproteobacteria</taxon>
        <taxon>Steroidobacterales</taxon>
        <taxon>Steroidobacteraceae</taxon>
        <taxon>Povalibacter</taxon>
    </lineage>
</organism>
<protein>
    <recommendedName>
        <fullName evidence="3">YkgJ family cysteine cluster protein</fullName>
    </recommendedName>
</protein>
<name>A0A841HQ51_9GAMM</name>
<dbReference type="Pfam" id="PF03692">
    <property type="entry name" value="CxxCxxCC"/>
    <property type="match status" value="1"/>
</dbReference>
<gene>
    <name evidence="1" type="ORF">HNQ60_003241</name>
</gene>
<accession>A0A841HQ51</accession>
<dbReference type="InterPro" id="IPR005358">
    <property type="entry name" value="Puta_zinc/iron-chelating_dom"/>
</dbReference>
<dbReference type="AlphaFoldDB" id="A0A841HQ51"/>
<dbReference type="PANTHER" id="PTHR35866:SF1">
    <property type="entry name" value="YKGJ FAMILY CYSTEINE CLUSTER PROTEIN"/>
    <property type="match status" value="1"/>
</dbReference>
<proteinExistence type="predicted"/>
<comment type="caution">
    <text evidence="1">The sequence shown here is derived from an EMBL/GenBank/DDBJ whole genome shotgun (WGS) entry which is preliminary data.</text>
</comment>
<dbReference type="Proteomes" id="UP000588068">
    <property type="component" value="Unassembled WGS sequence"/>
</dbReference>
<keyword evidence="2" id="KW-1185">Reference proteome</keyword>
<dbReference type="EMBL" id="JACHHZ010000003">
    <property type="protein sequence ID" value="MBB6094360.1"/>
    <property type="molecule type" value="Genomic_DNA"/>
</dbReference>
<sequence>MSTTGKLRFDCSKCPGYCCSHARIAVSDYDIERLARHFGLSKAEAKRRFTYHYKTKEADEQILRHQRDHVYKTICRFFDTDERRCTVYEARPNVCRKYPYGNRCGYYEFLKFEREHQADEEFIPSA</sequence>
<evidence type="ECO:0008006" key="3">
    <source>
        <dbReference type="Google" id="ProtNLM"/>
    </source>
</evidence>
<reference evidence="1 2" key="1">
    <citation type="submission" date="2020-08" db="EMBL/GenBank/DDBJ databases">
        <title>Genomic Encyclopedia of Type Strains, Phase IV (KMG-IV): sequencing the most valuable type-strain genomes for metagenomic binning, comparative biology and taxonomic classification.</title>
        <authorList>
            <person name="Goeker M."/>
        </authorList>
    </citation>
    <scope>NUCLEOTIDE SEQUENCE [LARGE SCALE GENOMIC DNA]</scope>
    <source>
        <strain evidence="1 2">DSM 26723</strain>
    </source>
</reference>
<evidence type="ECO:0000313" key="2">
    <source>
        <dbReference type="Proteomes" id="UP000588068"/>
    </source>
</evidence>
<dbReference type="PANTHER" id="PTHR35866">
    <property type="entry name" value="PUTATIVE-RELATED"/>
    <property type="match status" value="1"/>
</dbReference>
<evidence type="ECO:0000313" key="1">
    <source>
        <dbReference type="EMBL" id="MBB6094360.1"/>
    </source>
</evidence>